<reference evidence="1" key="1">
    <citation type="submission" date="2016-05" db="EMBL/GenBank/DDBJ databases">
        <authorList>
            <person name="Lavstsen T."/>
            <person name="Jespersen J.S."/>
        </authorList>
    </citation>
    <scope>NUCLEOTIDE SEQUENCE</scope>
    <source>
        <tissue evidence="1">Brain</tissue>
    </source>
</reference>
<organism evidence="1">
    <name type="scientific">Nothobranchius rachovii</name>
    <name type="common">bluefin notho</name>
    <dbReference type="NCBI Taxonomy" id="451742"/>
    <lineage>
        <taxon>Eukaryota</taxon>
        <taxon>Metazoa</taxon>
        <taxon>Chordata</taxon>
        <taxon>Craniata</taxon>
        <taxon>Vertebrata</taxon>
        <taxon>Euteleostomi</taxon>
        <taxon>Actinopterygii</taxon>
        <taxon>Neopterygii</taxon>
        <taxon>Teleostei</taxon>
        <taxon>Neoteleostei</taxon>
        <taxon>Acanthomorphata</taxon>
        <taxon>Ovalentaria</taxon>
        <taxon>Atherinomorphae</taxon>
        <taxon>Cyprinodontiformes</taxon>
        <taxon>Nothobranchiidae</taxon>
        <taxon>Nothobranchius</taxon>
    </lineage>
</organism>
<dbReference type="EMBL" id="HAEI01001085">
    <property type="protein sequence ID" value="SBR74618.1"/>
    <property type="molecule type" value="Transcribed_RNA"/>
</dbReference>
<sequence length="55" mass="6425">LFVFVNFTLNTQVWECRPLLYPADGDLCSHIWTQFGKSTQLERRGLSKVINVINR</sequence>
<name>A0A1A8P017_9TELE</name>
<feature type="non-terminal residue" evidence="1">
    <location>
        <position position="1"/>
    </location>
</feature>
<dbReference type="AlphaFoldDB" id="A0A1A8P017"/>
<protein>
    <submittedName>
        <fullName evidence="1">MIS12, MIND kinetochore complex component, homolog</fullName>
    </submittedName>
</protein>
<reference evidence="1" key="2">
    <citation type="submission" date="2016-06" db="EMBL/GenBank/DDBJ databases">
        <title>The genome of a short-lived fish provides insights into sex chromosome evolution and the genetic control of aging.</title>
        <authorList>
            <person name="Reichwald K."/>
            <person name="Felder M."/>
            <person name="Petzold A."/>
            <person name="Koch P."/>
            <person name="Groth M."/>
            <person name="Platzer M."/>
        </authorList>
    </citation>
    <scope>NUCLEOTIDE SEQUENCE</scope>
    <source>
        <tissue evidence="1">Brain</tissue>
    </source>
</reference>
<accession>A0A1A8P017</accession>
<gene>
    <name evidence="1" type="primary">MIS12</name>
</gene>
<evidence type="ECO:0000313" key="1">
    <source>
        <dbReference type="EMBL" id="SBR74618.1"/>
    </source>
</evidence>
<proteinExistence type="predicted"/>